<dbReference type="GO" id="GO:0005737">
    <property type="term" value="C:cytoplasm"/>
    <property type="evidence" value="ECO:0007669"/>
    <property type="project" value="UniProtKB-SubCell"/>
</dbReference>
<keyword evidence="6 7" id="KW-0949">S-adenosyl-L-methionine</keyword>
<dbReference type="NCBIfam" id="TIGR00006">
    <property type="entry name" value="16S rRNA (cytosine(1402)-N(4))-methyltransferase RsmH"/>
    <property type="match status" value="1"/>
</dbReference>
<feature type="binding site" evidence="7">
    <location>
        <position position="80"/>
    </location>
    <ligand>
        <name>S-adenosyl-L-methionine</name>
        <dbReference type="ChEBI" id="CHEBI:59789"/>
    </ligand>
</feature>
<comment type="catalytic activity">
    <reaction evidence="7">
        <text>cytidine(1402) in 16S rRNA + S-adenosyl-L-methionine = N(4)-methylcytidine(1402) in 16S rRNA + S-adenosyl-L-homocysteine + H(+)</text>
        <dbReference type="Rhea" id="RHEA:42928"/>
        <dbReference type="Rhea" id="RHEA-COMP:10286"/>
        <dbReference type="Rhea" id="RHEA-COMP:10287"/>
        <dbReference type="ChEBI" id="CHEBI:15378"/>
        <dbReference type="ChEBI" id="CHEBI:57856"/>
        <dbReference type="ChEBI" id="CHEBI:59789"/>
        <dbReference type="ChEBI" id="CHEBI:74506"/>
        <dbReference type="ChEBI" id="CHEBI:82748"/>
        <dbReference type="EC" id="2.1.1.199"/>
    </reaction>
</comment>
<evidence type="ECO:0000256" key="3">
    <source>
        <dbReference type="ARBA" id="ARBA00022552"/>
    </source>
</evidence>
<dbReference type="AlphaFoldDB" id="A0A7G9WC86"/>
<dbReference type="FunFam" id="1.10.150.170:FF:000001">
    <property type="entry name" value="Ribosomal RNA small subunit methyltransferase H"/>
    <property type="match status" value="1"/>
</dbReference>
<comment type="subcellular location">
    <subcellularLocation>
        <location evidence="7">Cytoplasm</location>
    </subcellularLocation>
</comment>
<evidence type="ECO:0000256" key="1">
    <source>
        <dbReference type="ARBA" id="ARBA00010396"/>
    </source>
</evidence>
<keyword evidence="2 7" id="KW-0963">Cytoplasm</keyword>
<keyword evidence="3 7" id="KW-0698">rRNA processing</keyword>
<evidence type="ECO:0000256" key="5">
    <source>
        <dbReference type="ARBA" id="ARBA00022679"/>
    </source>
</evidence>
<feature type="binding site" evidence="7">
    <location>
        <begin position="33"/>
        <end position="35"/>
    </location>
    <ligand>
        <name>S-adenosyl-L-methionine</name>
        <dbReference type="ChEBI" id="CHEBI:59789"/>
    </ligand>
</feature>
<keyword evidence="4 7" id="KW-0489">Methyltransferase</keyword>
<feature type="binding site" evidence="7">
    <location>
        <position position="53"/>
    </location>
    <ligand>
        <name>S-adenosyl-L-methionine</name>
        <dbReference type="ChEBI" id="CHEBI:59789"/>
    </ligand>
</feature>
<evidence type="ECO:0000313" key="9">
    <source>
        <dbReference type="Proteomes" id="UP000516160"/>
    </source>
</evidence>
<dbReference type="PIRSF" id="PIRSF004486">
    <property type="entry name" value="MraW"/>
    <property type="match status" value="1"/>
</dbReference>
<dbReference type="InterPro" id="IPR029063">
    <property type="entry name" value="SAM-dependent_MTases_sf"/>
</dbReference>
<dbReference type="GO" id="GO:0070475">
    <property type="term" value="P:rRNA base methylation"/>
    <property type="evidence" value="ECO:0007669"/>
    <property type="project" value="UniProtKB-UniRule"/>
</dbReference>
<organism evidence="8 9">
    <name type="scientific">Alkalicella caledoniensis</name>
    <dbReference type="NCBI Taxonomy" id="2731377"/>
    <lineage>
        <taxon>Bacteria</taxon>
        <taxon>Bacillati</taxon>
        <taxon>Bacillota</taxon>
        <taxon>Clostridia</taxon>
        <taxon>Eubacteriales</taxon>
        <taxon>Proteinivoracaceae</taxon>
        <taxon>Alkalicella</taxon>
    </lineage>
</organism>
<name>A0A7G9WC86_ALKCA</name>
<keyword evidence="9" id="KW-1185">Reference proteome</keyword>
<dbReference type="InterPro" id="IPR023397">
    <property type="entry name" value="SAM-dep_MeTrfase_MraW_recog"/>
</dbReference>
<dbReference type="Proteomes" id="UP000516160">
    <property type="component" value="Chromosome"/>
</dbReference>
<dbReference type="HAMAP" id="MF_01007">
    <property type="entry name" value="16SrRNA_methyltr_H"/>
    <property type="match status" value="1"/>
</dbReference>
<dbReference type="GO" id="GO:0071424">
    <property type="term" value="F:rRNA (cytosine-N4-)-methyltransferase activity"/>
    <property type="evidence" value="ECO:0007669"/>
    <property type="project" value="UniProtKB-UniRule"/>
</dbReference>
<dbReference type="Gene3D" id="3.40.50.150">
    <property type="entry name" value="Vaccinia Virus protein VP39"/>
    <property type="match status" value="1"/>
</dbReference>
<evidence type="ECO:0000313" key="8">
    <source>
        <dbReference type="EMBL" id="QNO16298.1"/>
    </source>
</evidence>
<evidence type="ECO:0000256" key="2">
    <source>
        <dbReference type="ARBA" id="ARBA00022490"/>
    </source>
</evidence>
<dbReference type="SUPFAM" id="SSF53335">
    <property type="entry name" value="S-adenosyl-L-methionine-dependent methyltransferases"/>
    <property type="match status" value="1"/>
</dbReference>
<evidence type="ECO:0000256" key="4">
    <source>
        <dbReference type="ARBA" id="ARBA00022603"/>
    </source>
</evidence>
<dbReference type="SUPFAM" id="SSF81799">
    <property type="entry name" value="Putative methyltransferase TM0872, insert domain"/>
    <property type="match status" value="1"/>
</dbReference>
<dbReference type="PANTHER" id="PTHR11265">
    <property type="entry name" value="S-ADENOSYL-METHYLTRANSFERASE MRAW"/>
    <property type="match status" value="1"/>
</dbReference>
<dbReference type="Gene3D" id="1.10.150.170">
    <property type="entry name" value="Putative methyltransferase TM0872, insert domain"/>
    <property type="match status" value="1"/>
</dbReference>
<dbReference type="RefSeq" id="WP_213166690.1">
    <property type="nucleotide sequence ID" value="NZ_CP058559.1"/>
</dbReference>
<comment type="function">
    <text evidence="7">Specifically methylates the N4 position of cytidine in position 1402 (C1402) of 16S rRNA.</text>
</comment>
<proteinExistence type="inferred from homology"/>
<dbReference type="InterPro" id="IPR002903">
    <property type="entry name" value="RsmH"/>
</dbReference>
<dbReference type="PANTHER" id="PTHR11265:SF0">
    <property type="entry name" value="12S RRNA N4-METHYLCYTIDINE METHYLTRANSFERASE"/>
    <property type="match status" value="1"/>
</dbReference>
<evidence type="ECO:0000256" key="6">
    <source>
        <dbReference type="ARBA" id="ARBA00022691"/>
    </source>
</evidence>
<reference evidence="8 9" key="1">
    <citation type="submission" date="2020-07" db="EMBL/GenBank/DDBJ databases">
        <title>Alkalicella. sp. LB2 genome.</title>
        <authorList>
            <person name="Postec A."/>
            <person name="Quemeneur M."/>
        </authorList>
    </citation>
    <scope>NUCLEOTIDE SEQUENCE [LARGE SCALE GENOMIC DNA]</scope>
    <source>
        <strain evidence="8 9">LB2</strain>
    </source>
</reference>
<dbReference type="EMBL" id="CP058559">
    <property type="protein sequence ID" value="QNO16298.1"/>
    <property type="molecule type" value="Genomic_DNA"/>
</dbReference>
<dbReference type="KEGG" id="acae:HYG86_16730"/>
<sequence length="308" mass="34932">MEFDHTTVLLKETIDGLNLKTNGVYVDCTLGGGGHTKEIFHRLDGQCKVIGIDQDQYALDYNKNQLQIFGNNFIPYKSNFSNLKDVLEDIGIEKVDGIVFDLGVSSPQLDLGERGFSYNHDAPLDMRMDRGNNLTAMEVVNNWKEQEIFEIIRDYGEEKWAKRIAQFIVEYRPINTTLELVDVIKKAVPKGARKDGPHPAKRTFQAIRIAVNDELGVLKTGIQQGIDSLKNGGRISVITFHSLEDRIVKNIYKENFIQCICPKEYPVCVCNHERKVKIITKKPIEPSVEELEENPRARSAKLRVAEGV</sequence>
<protein>
    <recommendedName>
        <fullName evidence="7">Ribosomal RNA small subunit methyltransferase H</fullName>
        <ecNumber evidence="7">2.1.1.199</ecNumber>
    </recommendedName>
    <alternativeName>
        <fullName evidence="7">16S rRNA m(4)C1402 methyltransferase</fullName>
    </alternativeName>
    <alternativeName>
        <fullName evidence="7">rRNA (cytosine-N(4)-)-methyltransferase RsmH</fullName>
    </alternativeName>
</protein>
<keyword evidence="5 7" id="KW-0808">Transferase</keyword>
<feature type="binding site" evidence="7">
    <location>
        <position position="101"/>
    </location>
    <ligand>
        <name>S-adenosyl-L-methionine</name>
        <dbReference type="ChEBI" id="CHEBI:59789"/>
    </ligand>
</feature>
<comment type="similarity">
    <text evidence="1 7">Belongs to the methyltransferase superfamily. RsmH family.</text>
</comment>
<dbReference type="Pfam" id="PF01795">
    <property type="entry name" value="Methyltransf_5"/>
    <property type="match status" value="1"/>
</dbReference>
<gene>
    <name evidence="7 8" type="primary">rsmH</name>
    <name evidence="8" type="ORF">HYG86_16730</name>
</gene>
<accession>A0A7G9WC86</accession>
<feature type="binding site" evidence="7">
    <location>
        <position position="108"/>
    </location>
    <ligand>
        <name>S-adenosyl-L-methionine</name>
        <dbReference type="ChEBI" id="CHEBI:59789"/>
    </ligand>
</feature>
<dbReference type="EC" id="2.1.1.199" evidence="7"/>
<evidence type="ECO:0000256" key="7">
    <source>
        <dbReference type="HAMAP-Rule" id="MF_01007"/>
    </source>
</evidence>